<protein>
    <submittedName>
        <fullName evidence="2">Uncharacterized protein</fullName>
    </submittedName>
</protein>
<dbReference type="EMBL" id="FZMO01000051">
    <property type="protein sequence ID" value="SNQ46552.1"/>
    <property type="molecule type" value="Genomic_DNA"/>
</dbReference>
<sequence>MAAFRQCRGGPCRELWGKPDTKPRLRDTEPLPPARPSHRWEVRPKCRLRETVDPGADHGVEPHGLFSSTWNARSAQTVGRLSLMTAINGATEDYISGGDG</sequence>
<gene>
    <name evidence="2" type="ORF">FRACA_1440016</name>
</gene>
<dbReference type="AlphaFoldDB" id="A0A2I2KLL0"/>
<name>A0A2I2KLL0_9ACTN</name>
<organism evidence="2 3">
    <name type="scientific">Frankia canadensis</name>
    <dbReference type="NCBI Taxonomy" id="1836972"/>
    <lineage>
        <taxon>Bacteria</taxon>
        <taxon>Bacillati</taxon>
        <taxon>Actinomycetota</taxon>
        <taxon>Actinomycetes</taxon>
        <taxon>Frankiales</taxon>
        <taxon>Frankiaceae</taxon>
        <taxon>Frankia</taxon>
    </lineage>
</organism>
<proteinExistence type="predicted"/>
<evidence type="ECO:0000313" key="3">
    <source>
        <dbReference type="Proteomes" id="UP000234331"/>
    </source>
</evidence>
<accession>A0A2I2KLL0</accession>
<reference evidence="2 3" key="1">
    <citation type="submission" date="2017-06" db="EMBL/GenBank/DDBJ databases">
        <authorList>
            <person name="Kim H.J."/>
            <person name="Triplett B.A."/>
        </authorList>
    </citation>
    <scope>NUCLEOTIDE SEQUENCE [LARGE SCALE GENOMIC DNA]</scope>
    <source>
        <strain evidence="2">FRACA_ARgP5</strain>
    </source>
</reference>
<dbReference type="Proteomes" id="UP000234331">
    <property type="component" value="Unassembled WGS sequence"/>
</dbReference>
<feature type="region of interest" description="Disordered" evidence="1">
    <location>
        <begin position="1"/>
        <end position="40"/>
    </location>
</feature>
<feature type="compositionally biased region" description="Basic and acidic residues" evidence="1">
    <location>
        <begin position="15"/>
        <end position="29"/>
    </location>
</feature>
<evidence type="ECO:0000313" key="2">
    <source>
        <dbReference type="EMBL" id="SNQ46552.1"/>
    </source>
</evidence>
<keyword evidence="3" id="KW-1185">Reference proteome</keyword>
<evidence type="ECO:0000256" key="1">
    <source>
        <dbReference type="SAM" id="MobiDB-lite"/>
    </source>
</evidence>